<evidence type="ECO:0000256" key="10">
    <source>
        <dbReference type="ARBA" id="ARBA00023200"/>
    </source>
</evidence>
<keyword evidence="5" id="KW-0723">Serine/threonine-protein kinase</keyword>
<evidence type="ECO:0000256" key="9">
    <source>
        <dbReference type="ARBA" id="ARBA00022840"/>
    </source>
</evidence>
<feature type="domain" description="Protein kinase" evidence="13">
    <location>
        <begin position="1"/>
        <end position="182"/>
    </location>
</feature>
<dbReference type="EC" id="2.7.11.1" evidence="3"/>
<dbReference type="Proteomes" id="UP000640999">
    <property type="component" value="Unassembled WGS sequence"/>
</dbReference>
<protein>
    <recommendedName>
        <fullName evidence="4">Serine/threonine-protein kinase 1</fullName>
        <ecNumber evidence="3">2.7.11.1</ecNumber>
    </recommendedName>
</protein>
<keyword evidence="6" id="KW-0808">Transferase</keyword>
<dbReference type="SMART" id="SM00220">
    <property type="entry name" value="S_TKc"/>
    <property type="match status" value="1"/>
</dbReference>
<organism evidence="14 15">
    <name type="scientific">Chloropsis hardwickii</name>
    <dbReference type="NCBI Taxonomy" id="667144"/>
    <lineage>
        <taxon>Eukaryota</taxon>
        <taxon>Metazoa</taxon>
        <taxon>Chordata</taxon>
        <taxon>Craniata</taxon>
        <taxon>Vertebrata</taxon>
        <taxon>Euteleostomi</taxon>
        <taxon>Archelosauria</taxon>
        <taxon>Archosauria</taxon>
        <taxon>Dinosauria</taxon>
        <taxon>Saurischia</taxon>
        <taxon>Theropoda</taxon>
        <taxon>Coelurosauria</taxon>
        <taxon>Aves</taxon>
        <taxon>Neognathae</taxon>
        <taxon>Neoaves</taxon>
        <taxon>Telluraves</taxon>
        <taxon>Australaves</taxon>
        <taxon>Passeriformes</taxon>
        <taxon>Corvoidea</taxon>
        <taxon>Irenidae</taxon>
        <taxon>Chloropsis</taxon>
    </lineage>
</organism>
<evidence type="ECO:0000256" key="11">
    <source>
        <dbReference type="ARBA" id="ARBA00047899"/>
    </source>
</evidence>
<reference evidence="14" key="1">
    <citation type="submission" date="2019-10" db="EMBL/GenBank/DDBJ databases">
        <title>Bird 10,000 Genomes (B10K) Project - Family phase.</title>
        <authorList>
            <person name="Zhang G."/>
        </authorList>
    </citation>
    <scope>NUCLEOTIDE SEQUENCE</scope>
    <source>
        <strain evidence="14">B10K-IZ-033-78</strain>
        <tissue evidence="14">Muscle</tissue>
    </source>
</reference>
<dbReference type="OrthoDB" id="10252171at2759"/>
<keyword evidence="8 14" id="KW-0418">Kinase</keyword>
<comment type="subcellular location">
    <subcellularLocation>
        <location evidence="1">Host cytoplasm</location>
    </subcellularLocation>
</comment>
<dbReference type="PANTHER" id="PTHR22984">
    <property type="entry name" value="SERINE/THREONINE-PROTEIN KINASE PIM"/>
    <property type="match status" value="1"/>
</dbReference>
<evidence type="ECO:0000313" key="15">
    <source>
        <dbReference type="Proteomes" id="UP000640999"/>
    </source>
</evidence>
<dbReference type="PROSITE" id="PS00108">
    <property type="entry name" value="PROTEIN_KINASE_ST"/>
    <property type="match status" value="1"/>
</dbReference>
<sequence length="195" mass="22695">LDWFELPKGFALVMERPERCQDLWDFLDERGFLMEPVAWGLFRQVLEAVLHCTSCGVLHHDIKAKNVLIDLASSEAKLIDFGCGTIFQDTFYTRITLEYSPPEWILFGCYHGQPATIWSPGILLYELVCGHLPFNTNEDIVWGQLFFPPWVSQECQHLIRWCLSMDPTDRPSLEDLFEHSWLQDPHLAQETSEIH</sequence>
<dbReference type="SUPFAM" id="SSF56112">
    <property type="entry name" value="Protein kinase-like (PK-like)"/>
    <property type="match status" value="1"/>
</dbReference>
<comment type="caution">
    <text evidence="14">The sequence shown here is derived from an EMBL/GenBank/DDBJ whole genome shotgun (WGS) entry which is preliminary data.</text>
</comment>
<dbReference type="InterPro" id="IPR011009">
    <property type="entry name" value="Kinase-like_dom_sf"/>
</dbReference>
<comment type="catalytic activity">
    <reaction evidence="11">
        <text>L-threonyl-[protein] + ATP = O-phospho-L-threonyl-[protein] + ADP + H(+)</text>
        <dbReference type="Rhea" id="RHEA:46608"/>
        <dbReference type="Rhea" id="RHEA-COMP:11060"/>
        <dbReference type="Rhea" id="RHEA-COMP:11605"/>
        <dbReference type="ChEBI" id="CHEBI:15378"/>
        <dbReference type="ChEBI" id="CHEBI:30013"/>
        <dbReference type="ChEBI" id="CHEBI:30616"/>
        <dbReference type="ChEBI" id="CHEBI:61977"/>
        <dbReference type="ChEBI" id="CHEBI:456216"/>
        <dbReference type="EC" id="2.7.11.1"/>
    </reaction>
</comment>
<evidence type="ECO:0000259" key="13">
    <source>
        <dbReference type="PROSITE" id="PS50011"/>
    </source>
</evidence>
<dbReference type="EMBL" id="WEIW01005859">
    <property type="protein sequence ID" value="NWH42097.1"/>
    <property type="molecule type" value="Genomic_DNA"/>
</dbReference>
<dbReference type="GO" id="GO:0043066">
    <property type="term" value="P:negative regulation of apoptotic process"/>
    <property type="evidence" value="ECO:0007669"/>
    <property type="project" value="TreeGrafter"/>
</dbReference>
<evidence type="ECO:0000256" key="3">
    <source>
        <dbReference type="ARBA" id="ARBA00012513"/>
    </source>
</evidence>
<proteinExistence type="inferred from homology"/>
<dbReference type="GO" id="GO:0005737">
    <property type="term" value="C:cytoplasm"/>
    <property type="evidence" value="ECO:0007669"/>
    <property type="project" value="TreeGrafter"/>
</dbReference>
<evidence type="ECO:0000256" key="5">
    <source>
        <dbReference type="ARBA" id="ARBA00022527"/>
    </source>
</evidence>
<keyword evidence="15" id="KW-1185">Reference proteome</keyword>
<comment type="similarity">
    <text evidence="2">Belongs to the protein kinase superfamily. CAMK Ser/Thr protein kinase family. PIM subfamily.</text>
</comment>
<evidence type="ECO:0000256" key="12">
    <source>
        <dbReference type="ARBA" id="ARBA00048679"/>
    </source>
</evidence>
<dbReference type="AlphaFoldDB" id="A0A850VCX9"/>
<dbReference type="PANTHER" id="PTHR22984:SF25">
    <property type="entry name" value="PROTEIN KINASE DOMAIN-CONTAINING PROTEIN"/>
    <property type="match status" value="1"/>
</dbReference>
<dbReference type="Pfam" id="PF00069">
    <property type="entry name" value="Pkinase"/>
    <property type="match status" value="1"/>
</dbReference>
<keyword evidence="7" id="KW-0547">Nucleotide-binding</keyword>
<accession>A0A850VCX9</accession>
<keyword evidence="10" id="KW-1035">Host cytoplasm</keyword>
<evidence type="ECO:0000313" key="14">
    <source>
        <dbReference type="EMBL" id="NWH42097.1"/>
    </source>
</evidence>
<keyword evidence="9" id="KW-0067">ATP-binding</keyword>
<feature type="non-terminal residue" evidence="14">
    <location>
        <position position="1"/>
    </location>
</feature>
<evidence type="ECO:0000256" key="2">
    <source>
        <dbReference type="ARBA" id="ARBA00005505"/>
    </source>
</evidence>
<dbReference type="GO" id="GO:0004674">
    <property type="term" value="F:protein serine/threonine kinase activity"/>
    <property type="evidence" value="ECO:0007669"/>
    <property type="project" value="UniProtKB-KW"/>
</dbReference>
<dbReference type="GO" id="GO:0007346">
    <property type="term" value="P:regulation of mitotic cell cycle"/>
    <property type="evidence" value="ECO:0007669"/>
    <property type="project" value="TreeGrafter"/>
</dbReference>
<name>A0A850VCX9_9CORV</name>
<dbReference type="Gene3D" id="1.10.510.10">
    <property type="entry name" value="Transferase(Phosphotransferase) domain 1"/>
    <property type="match status" value="1"/>
</dbReference>
<dbReference type="InterPro" id="IPR000719">
    <property type="entry name" value="Prot_kinase_dom"/>
</dbReference>
<evidence type="ECO:0000256" key="1">
    <source>
        <dbReference type="ARBA" id="ARBA00004192"/>
    </source>
</evidence>
<dbReference type="InterPro" id="IPR051138">
    <property type="entry name" value="PIM_Ser/Thr_kinase"/>
</dbReference>
<dbReference type="PROSITE" id="PS50011">
    <property type="entry name" value="PROTEIN_KINASE_DOM"/>
    <property type="match status" value="1"/>
</dbReference>
<evidence type="ECO:0000256" key="8">
    <source>
        <dbReference type="ARBA" id="ARBA00022777"/>
    </source>
</evidence>
<dbReference type="GO" id="GO:0005524">
    <property type="term" value="F:ATP binding"/>
    <property type="evidence" value="ECO:0007669"/>
    <property type="project" value="UniProtKB-KW"/>
</dbReference>
<evidence type="ECO:0000256" key="7">
    <source>
        <dbReference type="ARBA" id="ARBA00022741"/>
    </source>
</evidence>
<comment type="catalytic activity">
    <reaction evidence="12">
        <text>L-seryl-[protein] + ATP = O-phospho-L-seryl-[protein] + ADP + H(+)</text>
        <dbReference type="Rhea" id="RHEA:17989"/>
        <dbReference type="Rhea" id="RHEA-COMP:9863"/>
        <dbReference type="Rhea" id="RHEA-COMP:11604"/>
        <dbReference type="ChEBI" id="CHEBI:15378"/>
        <dbReference type="ChEBI" id="CHEBI:29999"/>
        <dbReference type="ChEBI" id="CHEBI:30616"/>
        <dbReference type="ChEBI" id="CHEBI:83421"/>
        <dbReference type="ChEBI" id="CHEBI:456216"/>
        <dbReference type="EC" id="2.7.11.1"/>
    </reaction>
</comment>
<feature type="non-terminal residue" evidence="14">
    <location>
        <position position="195"/>
    </location>
</feature>
<dbReference type="InterPro" id="IPR008271">
    <property type="entry name" value="Ser/Thr_kinase_AS"/>
</dbReference>
<gene>
    <name evidence="14" type="primary">Pim1_5</name>
    <name evidence="14" type="ORF">CHLHAR_R11476</name>
</gene>
<evidence type="ECO:0000256" key="4">
    <source>
        <dbReference type="ARBA" id="ARBA00016885"/>
    </source>
</evidence>
<evidence type="ECO:0000256" key="6">
    <source>
        <dbReference type="ARBA" id="ARBA00022679"/>
    </source>
</evidence>